<reference evidence="5" key="1">
    <citation type="journal article" date="2019" name="Int. J. Syst. Evol. Microbiol.">
        <title>The Global Catalogue of Microorganisms (GCM) 10K type strain sequencing project: providing services to taxonomists for standard genome sequencing and annotation.</title>
        <authorList>
            <consortium name="The Broad Institute Genomics Platform"/>
            <consortium name="The Broad Institute Genome Sequencing Center for Infectious Disease"/>
            <person name="Wu L."/>
            <person name="Ma J."/>
        </authorList>
    </citation>
    <scope>NUCLEOTIDE SEQUENCE [LARGE SCALE GENOMIC DNA]</scope>
    <source>
        <strain evidence="5">CGMCC 1.12470</strain>
    </source>
</reference>
<evidence type="ECO:0000256" key="1">
    <source>
        <dbReference type="SAM" id="MobiDB-lite"/>
    </source>
</evidence>
<gene>
    <name evidence="4" type="ORF">ACFSL4_34265</name>
</gene>
<keyword evidence="2" id="KW-0812">Transmembrane</keyword>
<dbReference type="InterPro" id="IPR023298">
    <property type="entry name" value="ATPase_P-typ_TM_dom_sf"/>
</dbReference>
<dbReference type="Proteomes" id="UP001597261">
    <property type="component" value="Unassembled WGS sequence"/>
</dbReference>
<dbReference type="SUPFAM" id="SSF81665">
    <property type="entry name" value="Calcium ATPase, transmembrane domain M"/>
    <property type="match status" value="1"/>
</dbReference>
<dbReference type="EMBL" id="JBHUDX010000115">
    <property type="protein sequence ID" value="MFD1663100.1"/>
    <property type="molecule type" value="Genomic_DNA"/>
</dbReference>
<evidence type="ECO:0000256" key="2">
    <source>
        <dbReference type="SAM" id="Phobius"/>
    </source>
</evidence>
<protein>
    <submittedName>
        <fullName evidence="4">Cation-transporting P-type ATPase</fullName>
    </submittedName>
</protein>
<keyword evidence="5" id="KW-1185">Reference proteome</keyword>
<dbReference type="SMART" id="SM00831">
    <property type="entry name" value="Cation_ATPase_N"/>
    <property type="match status" value="1"/>
</dbReference>
<feature type="transmembrane region" description="Helical" evidence="2">
    <location>
        <begin position="115"/>
        <end position="138"/>
    </location>
</feature>
<keyword evidence="2" id="KW-1133">Transmembrane helix</keyword>
<evidence type="ECO:0000259" key="3">
    <source>
        <dbReference type="SMART" id="SM00831"/>
    </source>
</evidence>
<organism evidence="4 5">
    <name type="scientific">Streptomyces caeni</name>
    <dbReference type="NCBI Taxonomy" id="2307231"/>
    <lineage>
        <taxon>Bacteria</taxon>
        <taxon>Bacillati</taxon>
        <taxon>Actinomycetota</taxon>
        <taxon>Actinomycetes</taxon>
        <taxon>Kitasatosporales</taxon>
        <taxon>Streptomycetaceae</taxon>
        <taxon>Streptomyces</taxon>
    </lineage>
</organism>
<proteinExistence type="predicted"/>
<dbReference type="InterPro" id="IPR004014">
    <property type="entry name" value="ATPase_P-typ_cation-transptr_N"/>
</dbReference>
<evidence type="ECO:0000313" key="5">
    <source>
        <dbReference type="Proteomes" id="UP001597261"/>
    </source>
</evidence>
<dbReference type="Gene3D" id="2.70.150.10">
    <property type="entry name" value="Calcium-transporting ATPase, cytoplasmic transduction domain A"/>
    <property type="match status" value="1"/>
</dbReference>
<evidence type="ECO:0000313" key="4">
    <source>
        <dbReference type="EMBL" id="MFD1663100.1"/>
    </source>
</evidence>
<dbReference type="Gene3D" id="1.20.1110.10">
    <property type="entry name" value="Calcium-transporting ATPase, transmembrane domain"/>
    <property type="match status" value="1"/>
</dbReference>
<keyword evidence="2" id="KW-0472">Membrane</keyword>
<comment type="caution">
    <text evidence="4">The sequence shown here is derived from an EMBL/GenBank/DDBJ whole genome shotgun (WGS) entry which is preliminary data.</text>
</comment>
<feature type="domain" description="Cation-transporting P-type ATPase N-terminal" evidence="3">
    <location>
        <begin position="70"/>
        <end position="139"/>
    </location>
</feature>
<feature type="region of interest" description="Disordered" evidence="1">
    <location>
        <begin position="1"/>
        <end position="100"/>
    </location>
</feature>
<accession>A0ABW4J4F2</accession>
<sequence>MPTGTGRDDPGRGSAGPGACPERPWRWRGAGSHHRVHGGPPRAGGACHPSARSRGDIPAHAGRRAAHARNERRRGVRGAGTSPRGLTEPEAYARRARYGPNELPRARRRGVGRQLAGQFTDLFAVMLLVASGITFLAYGLQDPVTPGPCSWLWRSSASWC</sequence>
<feature type="compositionally biased region" description="Basic and acidic residues" evidence="1">
    <location>
        <begin position="1"/>
        <end position="11"/>
    </location>
</feature>
<feature type="compositionally biased region" description="Basic residues" evidence="1">
    <location>
        <begin position="61"/>
        <end position="76"/>
    </location>
</feature>
<dbReference type="RefSeq" id="WP_381091618.1">
    <property type="nucleotide sequence ID" value="NZ_JBHUDX010000115.1"/>
</dbReference>
<name>A0ABW4J4F2_9ACTN</name>
<dbReference type="Pfam" id="PF00690">
    <property type="entry name" value="Cation_ATPase_N"/>
    <property type="match status" value="1"/>
</dbReference>